<evidence type="ECO:0000313" key="2">
    <source>
        <dbReference type="WBParaSite" id="PS1159_v2.g624.t1"/>
    </source>
</evidence>
<organism evidence="1 2">
    <name type="scientific">Panagrolaimus sp. PS1159</name>
    <dbReference type="NCBI Taxonomy" id="55785"/>
    <lineage>
        <taxon>Eukaryota</taxon>
        <taxon>Metazoa</taxon>
        <taxon>Ecdysozoa</taxon>
        <taxon>Nematoda</taxon>
        <taxon>Chromadorea</taxon>
        <taxon>Rhabditida</taxon>
        <taxon>Tylenchina</taxon>
        <taxon>Panagrolaimomorpha</taxon>
        <taxon>Panagrolaimoidea</taxon>
        <taxon>Panagrolaimidae</taxon>
        <taxon>Panagrolaimus</taxon>
    </lineage>
</organism>
<sequence length="209" mass="22270">MQPATMLRTAARISAIRNESVSSGNNASTRPPNPPGRGGFGKLLIALGIGGAGLYAYQNYKPVTHTSNAPITYNSAPESIVQSSLPIPNTDDPETISPNLILSTDASSVEVLENKIKSALITAISKINHVTTSKFPANHVHESGTTTGSVLELTGIHRYVDKLDDVITDARSEPSTKNHPLLPLADATSKKLHSQLNEYENVHGPSSHF</sequence>
<protein>
    <submittedName>
        <fullName evidence="2">MICOS complex subunit MIC60</fullName>
    </submittedName>
</protein>
<reference evidence="2" key="1">
    <citation type="submission" date="2022-11" db="UniProtKB">
        <authorList>
            <consortium name="WormBaseParasite"/>
        </authorList>
    </citation>
    <scope>IDENTIFICATION</scope>
</reference>
<accession>A0AC35GLB9</accession>
<evidence type="ECO:0000313" key="1">
    <source>
        <dbReference type="Proteomes" id="UP000887580"/>
    </source>
</evidence>
<name>A0AC35GLB9_9BILA</name>
<dbReference type="WBParaSite" id="PS1159_v2.g624.t1">
    <property type="protein sequence ID" value="PS1159_v2.g624.t1"/>
    <property type="gene ID" value="PS1159_v2.g624"/>
</dbReference>
<dbReference type="Proteomes" id="UP000887580">
    <property type="component" value="Unplaced"/>
</dbReference>
<proteinExistence type="predicted"/>